<reference evidence="3 4" key="1">
    <citation type="submission" date="2014-06" db="EMBL/GenBank/DDBJ databases">
        <authorList>
            <person name="Swart Estienne"/>
        </authorList>
    </citation>
    <scope>NUCLEOTIDE SEQUENCE [LARGE SCALE GENOMIC DNA]</scope>
    <source>
        <strain evidence="3 4">130c</strain>
    </source>
</reference>
<organism evidence="3 4">
    <name type="scientific">Stylonychia lemnae</name>
    <name type="common">Ciliate</name>
    <dbReference type="NCBI Taxonomy" id="5949"/>
    <lineage>
        <taxon>Eukaryota</taxon>
        <taxon>Sar</taxon>
        <taxon>Alveolata</taxon>
        <taxon>Ciliophora</taxon>
        <taxon>Intramacronucleata</taxon>
        <taxon>Spirotrichea</taxon>
        <taxon>Stichotrichia</taxon>
        <taxon>Sporadotrichida</taxon>
        <taxon>Oxytrichidae</taxon>
        <taxon>Stylonychinae</taxon>
        <taxon>Stylonychia</taxon>
    </lineage>
</organism>
<name>A0A078AG67_STYLE</name>
<dbReference type="AlphaFoldDB" id="A0A078AG67"/>
<feature type="compositionally biased region" description="Polar residues" evidence="2">
    <location>
        <begin position="342"/>
        <end position="353"/>
    </location>
</feature>
<accession>A0A078AG67</accession>
<dbReference type="OMA" id="CMERFIA"/>
<feature type="region of interest" description="Disordered" evidence="2">
    <location>
        <begin position="452"/>
        <end position="471"/>
    </location>
</feature>
<evidence type="ECO:0000313" key="4">
    <source>
        <dbReference type="Proteomes" id="UP000039865"/>
    </source>
</evidence>
<keyword evidence="1" id="KW-0175">Coiled coil</keyword>
<feature type="coiled-coil region" evidence="1">
    <location>
        <begin position="394"/>
        <end position="443"/>
    </location>
</feature>
<evidence type="ECO:0000256" key="1">
    <source>
        <dbReference type="SAM" id="Coils"/>
    </source>
</evidence>
<dbReference type="EMBL" id="CCKQ01009013">
    <property type="protein sequence ID" value="CDW80477.1"/>
    <property type="molecule type" value="Genomic_DNA"/>
</dbReference>
<sequence>MSLNSSSKPHSVGILEQIQLTLGNNLLAERYNLVFKNSTGGKKLTQDALYVCQLLAIHPDDLMSRDFESFAEKGLSEKRQQLRYEHFEEKRQLKLKAIQNVLLKCQGRGDNTQEGFQVQALIEDIKRQRSGTNPRNNQSQYSPFKTQKNYNSSVFSLGESQFDKSQQLESNAAKQMERVMNKLDKWNKMKELSEKKRLQNEDRAKKILQNEKKKFDMIEKNQKERIEDLRARLVYKRQKWEGKVNYVIDIEKKEEQKKLNRTKELINDTLQFFENKMKKERSFYEKISKPDISNLSMNIGSNQMNSQRNLNTSIDNEDYYPEQELQRLQDKLRKAEERQHQKQQNIRNRGQNHSLLVQERKTIQEGKNKQLQDELLSKSVRKALRTKSKQDSRIKEINRAALQLSNIHKQKEEKLRRQQDDERRQLQEQLKMLDRKQENKELILKQKRDNLQDQISGKKEKRKLQFQDKEENERRMKMMQLEQKLLIVEKHKEKEKKIIEMKSQWFSQTSQAAL</sequence>
<proteinExistence type="predicted"/>
<gene>
    <name evidence="3" type="primary">Contig12122.g12958</name>
    <name evidence="3" type="ORF">STYLEM_9476</name>
</gene>
<protein>
    <submittedName>
        <fullName evidence="3">Uncharacterized protein</fullName>
    </submittedName>
</protein>
<dbReference type="Proteomes" id="UP000039865">
    <property type="component" value="Unassembled WGS sequence"/>
</dbReference>
<evidence type="ECO:0000313" key="3">
    <source>
        <dbReference type="EMBL" id="CDW80477.1"/>
    </source>
</evidence>
<dbReference type="InParanoid" id="A0A078AG67"/>
<keyword evidence="4" id="KW-1185">Reference proteome</keyword>
<feature type="region of interest" description="Disordered" evidence="2">
    <location>
        <begin position="332"/>
        <end position="353"/>
    </location>
</feature>
<evidence type="ECO:0000256" key="2">
    <source>
        <dbReference type="SAM" id="MobiDB-lite"/>
    </source>
</evidence>